<dbReference type="EMBL" id="FQVY01000002">
    <property type="protein sequence ID" value="SHG17584.1"/>
    <property type="molecule type" value="Genomic_DNA"/>
</dbReference>
<reference evidence="4" key="2">
    <citation type="submission" date="2016-11" db="EMBL/GenBank/DDBJ databases">
        <authorList>
            <person name="Jaros S."/>
            <person name="Januszkiewicz K."/>
            <person name="Wedrychowicz H."/>
        </authorList>
    </citation>
    <scope>NUCLEOTIDE SEQUENCE [LARGE SCALE GENOMIC DNA]</scope>
    <source>
        <strain evidence="4">DSM 4029</strain>
    </source>
</reference>
<feature type="transmembrane region" description="Helical" evidence="1">
    <location>
        <begin position="102"/>
        <end position="122"/>
    </location>
</feature>
<dbReference type="InterPro" id="IPR010540">
    <property type="entry name" value="CmpB_TMEM229"/>
</dbReference>
<dbReference type="Proteomes" id="UP000474718">
    <property type="component" value="Unassembled WGS sequence"/>
</dbReference>
<evidence type="ECO:0000256" key="1">
    <source>
        <dbReference type="SAM" id="Phobius"/>
    </source>
</evidence>
<accession>A0AAQ1MDK6</accession>
<name>A0AAQ1MDK6_9FIRM</name>
<keyword evidence="1" id="KW-0812">Transmembrane</keyword>
<feature type="transmembrane region" description="Helical" evidence="1">
    <location>
        <begin position="31"/>
        <end position="48"/>
    </location>
</feature>
<organism evidence="3 4">
    <name type="scientific">Bittarella massiliensis</name>
    <name type="common">ex Durand et al. 2017</name>
    <dbReference type="NCBI Taxonomy" id="1720313"/>
    <lineage>
        <taxon>Bacteria</taxon>
        <taxon>Bacillati</taxon>
        <taxon>Bacillota</taxon>
        <taxon>Clostridia</taxon>
        <taxon>Eubacteriales</taxon>
        <taxon>Oscillospiraceae</taxon>
        <taxon>Bittarella (ex Durand et al. 2017)</taxon>
    </lineage>
</organism>
<dbReference type="AlphaFoldDB" id="A0AAQ1MDK6"/>
<dbReference type="Pfam" id="PF06541">
    <property type="entry name" value="ABC_trans_CmpB"/>
    <property type="match status" value="1"/>
</dbReference>
<keyword evidence="5" id="KW-1185">Reference proteome</keyword>
<reference evidence="2 5" key="3">
    <citation type="journal article" date="2019" name="Nat. Med.">
        <title>A library of human gut bacterial isolates paired with longitudinal multiomics data enables mechanistic microbiome research.</title>
        <authorList>
            <person name="Poyet M."/>
            <person name="Groussin M."/>
            <person name="Gibbons S.M."/>
            <person name="Avila-Pacheco J."/>
            <person name="Jiang X."/>
            <person name="Kearney S.M."/>
            <person name="Perrotta A.R."/>
            <person name="Berdy B."/>
            <person name="Zhao S."/>
            <person name="Lieberman T.D."/>
            <person name="Swanson P.K."/>
            <person name="Smith M."/>
            <person name="Roesemann S."/>
            <person name="Alexander J.E."/>
            <person name="Rich S.A."/>
            <person name="Livny J."/>
            <person name="Vlamakis H."/>
            <person name="Clish C."/>
            <person name="Bullock K."/>
            <person name="Deik A."/>
            <person name="Scott J."/>
            <person name="Pierce K.A."/>
            <person name="Xavier R.J."/>
            <person name="Alm E.J."/>
        </authorList>
    </citation>
    <scope>NUCLEOTIDE SEQUENCE [LARGE SCALE GENOMIC DNA]</scope>
    <source>
        <strain evidence="2 5">BIOML-A2</strain>
    </source>
</reference>
<evidence type="ECO:0000313" key="4">
    <source>
        <dbReference type="Proteomes" id="UP000184089"/>
    </source>
</evidence>
<comment type="caution">
    <text evidence="3">The sequence shown here is derived from an EMBL/GenBank/DDBJ whole genome shotgun (WGS) entry which is preliminary data.</text>
</comment>
<feature type="transmembrane region" description="Helical" evidence="1">
    <location>
        <begin position="7"/>
        <end position="25"/>
    </location>
</feature>
<evidence type="ECO:0000313" key="2">
    <source>
        <dbReference type="EMBL" id="MZL70286.1"/>
    </source>
</evidence>
<proteinExistence type="predicted"/>
<dbReference type="Proteomes" id="UP000184089">
    <property type="component" value="Unassembled WGS sequence"/>
</dbReference>
<feature type="transmembrane region" description="Helical" evidence="1">
    <location>
        <begin position="60"/>
        <end position="82"/>
    </location>
</feature>
<evidence type="ECO:0000313" key="5">
    <source>
        <dbReference type="Proteomes" id="UP000474718"/>
    </source>
</evidence>
<keyword evidence="1" id="KW-1133">Transmembrane helix</keyword>
<protein>
    <submittedName>
        <fullName evidence="3">ABC-transporter type IV</fullName>
    </submittedName>
</protein>
<gene>
    <name evidence="2" type="ORF">GT747_11030</name>
    <name evidence="3" type="ORF">SAMN05444424_1751</name>
</gene>
<keyword evidence="1" id="KW-0472">Membrane</keyword>
<dbReference type="EMBL" id="WWVX01000008">
    <property type="protein sequence ID" value="MZL70286.1"/>
    <property type="molecule type" value="Genomic_DNA"/>
</dbReference>
<dbReference type="RefSeq" id="WP_044992746.1">
    <property type="nucleotide sequence ID" value="NZ_FQVY01000002.1"/>
</dbReference>
<sequence length="142" mass="15804">MKRAGESAAVFAIGCVGYGAIEVLWRGYTHWTMVLTGGTCFSILYAVNGRHPAMPLWKKCLVGDAVITGIEFCVGCVVNRWLHWGVWDYSQLAGNLLGQICPLYSFLWYLLSAPIAWLAAGLRRKIKGQQGLLQPLRRLLHP</sequence>
<evidence type="ECO:0000313" key="3">
    <source>
        <dbReference type="EMBL" id="SHG17584.1"/>
    </source>
</evidence>
<reference evidence="3" key="1">
    <citation type="submission" date="2016-11" db="EMBL/GenBank/DDBJ databases">
        <authorList>
            <person name="Varghese N."/>
            <person name="Submissions S."/>
        </authorList>
    </citation>
    <scope>NUCLEOTIDE SEQUENCE</scope>
    <source>
        <strain evidence="3">DSM 4029</strain>
    </source>
</reference>